<name>A0A7K3LKP1_9ACTN</name>
<feature type="signal peptide" evidence="2">
    <location>
        <begin position="1"/>
        <end position="24"/>
    </location>
</feature>
<evidence type="ECO:0008006" key="5">
    <source>
        <dbReference type="Google" id="ProtNLM"/>
    </source>
</evidence>
<proteinExistence type="predicted"/>
<sequence>MVTLAVAATTAAIALGGVTSPASADPAGSLAVGTAKCDGASHPEPGIQGDVPAAQRDSGATRTGYSCNMRRIGAYTGHGGGITSTSIGSCAYMGSLFPNSLVGPAAGVQVIDASNPARPRHSATLTAPAMLAGTWESLKANRRSELLVGTGVPALFGAGLMAVYDVSDCAAPKLLNPEVGGTAAPLPISAHEGGFSPDGRTYWASGLGPGFLSAVDLSEPSRPRVLWQGLTGLSTHGIGVSADGNRLYLASNFGGITVWDVSAVQRRYRNPQVRRLAELTWTDGCATQHSVPVTYGGKQYLFTVDEGGSGGVKLIDVSTPTRPRIVNKLKLAINLRQNVDSATASSAGGGVFAYESHYCAADRPANPTALACGWFSSGIRVVDVRDPFDVREIAYYNPPARTGQESSLSNSPHALLSVAGVPLLSVPAVLQSLASGQFDPGQARSSRTGRVMGDLSTDWCASPPEWRGRQLWATCADNGFQVLELSASAYTPPPDQQSTVGS</sequence>
<dbReference type="Gene3D" id="2.130.10.10">
    <property type="entry name" value="YVTN repeat-like/Quinoprotein amine dehydrogenase"/>
    <property type="match status" value="1"/>
</dbReference>
<dbReference type="EMBL" id="JAADZU010000007">
    <property type="protein sequence ID" value="NDK88621.1"/>
    <property type="molecule type" value="Genomic_DNA"/>
</dbReference>
<keyword evidence="2" id="KW-0732">Signal</keyword>
<feature type="region of interest" description="Disordered" evidence="1">
    <location>
        <begin position="33"/>
        <end position="62"/>
    </location>
</feature>
<evidence type="ECO:0000256" key="2">
    <source>
        <dbReference type="SAM" id="SignalP"/>
    </source>
</evidence>
<evidence type="ECO:0000256" key="1">
    <source>
        <dbReference type="SAM" id="MobiDB-lite"/>
    </source>
</evidence>
<organism evidence="3 4">
    <name type="scientific">Gordonia desulfuricans</name>
    <dbReference type="NCBI Taxonomy" id="89051"/>
    <lineage>
        <taxon>Bacteria</taxon>
        <taxon>Bacillati</taxon>
        <taxon>Actinomycetota</taxon>
        <taxon>Actinomycetes</taxon>
        <taxon>Mycobacteriales</taxon>
        <taxon>Gordoniaceae</taxon>
        <taxon>Gordonia</taxon>
    </lineage>
</organism>
<protein>
    <recommendedName>
        <fullName evidence="5">Choice-of-anchor B family protein</fullName>
    </recommendedName>
</protein>
<evidence type="ECO:0000313" key="4">
    <source>
        <dbReference type="Proteomes" id="UP000466307"/>
    </source>
</evidence>
<reference evidence="3 4" key="1">
    <citation type="submission" date="2020-01" db="EMBL/GenBank/DDBJ databases">
        <title>Investigation of new actinobacteria for the biodesulphurisation of diesel fuel.</title>
        <authorList>
            <person name="Athi Narayanan S.M."/>
        </authorList>
    </citation>
    <scope>NUCLEOTIDE SEQUENCE [LARGE SCALE GENOMIC DNA]</scope>
    <source>
        <strain evidence="3 4">213E</strain>
    </source>
</reference>
<dbReference type="InterPro" id="IPR015943">
    <property type="entry name" value="WD40/YVTN_repeat-like_dom_sf"/>
</dbReference>
<keyword evidence="4" id="KW-1185">Reference proteome</keyword>
<comment type="caution">
    <text evidence="3">The sequence shown here is derived from an EMBL/GenBank/DDBJ whole genome shotgun (WGS) entry which is preliminary data.</text>
</comment>
<dbReference type="InterPro" id="IPR011044">
    <property type="entry name" value="Quino_amine_DH_bsu"/>
</dbReference>
<dbReference type="Proteomes" id="UP000466307">
    <property type="component" value="Unassembled WGS sequence"/>
</dbReference>
<evidence type="ECO:0000313" key="3">
    <source>
        <dbReference type="EMBL" id="NDK88621.1"/>
    </source>
</evidence>
<dbReference type="AlphaFoldDB" id="A0A7K3LKP1"/>
<gene>
    <name evidence="3" type="ORF">GYA93_03340</name>
</gene>
<accession>A0A7K3LKP1</accession>
<dbReference type="SUPFAM" id="SSF50969">
    <property type="entry name" value="YVTN repeat-like/Quinoprotein amine dehydrogenase"/>
    <property type="match status" value="1"/>
</dbReference>
<feature type="chain" id="PRO_5029785312" description="Choice-of-anchor B family protein" evidence="2">
    <location>
        <begin position="25"/>
        <end position="502"/>
    </location>
</feature>